<comment type="caution">
    <text evidence="3">The sequence shown here is derived from an EMBL/GenBank/DDBJ whole genome shotgun (WGS) entry which is preliminary data.</text>
</comment>
<keyword evidence="1" id="KW-0472">Membrane</keyword>
<evidence type="ECO:0000313" key="3">
    <source>
        <dbReference type="EMBL" id="MBB4844477.1"/>
    </source>
</evidence>
<keyword evidence="2" id="KW-0732">Signal</keyword>
<proteinExistence type="predicted"/>
<organism evidence="3 4">
    <name type="scientific">Roseateles oligotrophus</name>
    <dbReference type="NCBI Taxonomy" id="1769250"/>
    <lineage>
        <taxon>Bacteria</taxon>
        <taxon>Pseudomonadati</taxon>
        <taxon>Pseudomonadota</taxon>
        <taxon>Betaproteobacteria</taxon>
        <taxon>Burkholderiales</taxon>
        <taxon>Sphaerotilaceae</taxon>
        <taxon>Roseateles</taxon>
    </lineage>
</organism>
<keyword evidence="1" id="KW-1133">Transmembrane helix</keyword>
<keyword evidence="1" id="KW-0812">Transmembrane</keyword>
<dbReference type="EMBL" id="JACHLP010000006">
    <property type="protein sequence ID" value="MBB4844477.1"/>
    <property type="molecule type" value="Genomic_DNA"/>
</dbReference>
<sequence length="192" mass="19952">MKFYSSLVCSAPQQLLLCLSLLLPAAAAWAHEGHEAAPKPVAAGPADQGAPQRFALSSANYELVGVLKGQELRLYLDHAADNRPVQDAQLSLELGGQQLKPEPHGEAGEFELALAAPPKPGIWPIQALVQSQGRSELLKGKLEITSPSPAAAPAGHKFGPGLAAALLGAIALAALAWRGSRRLVARKNGVSA</sequence>
<feature type="signal peptide" evidence="2">
    <location>
        <begin position="1"/>
        <end position="30"/>
    </location>
</feature>
<feature type="transmembrane region" description="Helical" evidence="1">
    <location>
        <begin position="158"/>
        <end position="177"/>
    </location>
</feature>
<dbReference type="Proteomes" id="UP000562027">
    <property type="component" value="Unassembled WGS sequence"/>
</dbReference>
<accession>A0A840LGR7</accession>
<evidence type="ECO:0008006" key="5">
    <source>
        <dbReference type="Google" id="ProtNLM"/>
    </source>
</evidence>
<dbReference type="AlphaFoldDB" id="A0A840LGR7"/>
<protein>
    <recommendedName>
        <fullName evidence="5">Nickel transport protein</fullName>
    </recommendedName>
</protein>
<reference evidence="3 4" key="1">
    <citation type="submission" date="2020-08" db="EMBL/GenBank/DDBJ databases">
        <title>Functional genomics of gut bacteria from endangered species of beetles.</title>
        <authorList>
            <person name="Carlos-Shanley C."/>
        </authorList>
    </citation>
    <scope>NUCLEOTIDE SEQUENCE [LARGE SCALE GENOMIC DNA]</scope>
    <source>
        <strain evidence="3 4">S00239</strain>
    </source>
</reference>
<name>A0A840LGR7_9BURK</name>
<evidence type="ECO:0000313" key="4">
    <source>
        <dbReference type="Proteomes" id="UP000562027"/>
    </source>
</evidence>
<dbReference type="RefSeq" id="WP_184300940.1">
    <property type="nucleotide sequence ID" value="NZ_JACHLP010000006.1"/>
</dbReference>
<evidence type="ECO:0000256" key="1">
    <source>
        <dbReference type="SAM" id="Phobius"/>
    </source>
</evidence>
<gene>
    <name evidence="3" type="ORF">HNP55_003021</name>
</gene>
<keyword evidence="4" id="KW-1185">Reference proteome</keyword>
<feature type="chain" id="PRO_5032545115" description="Nickel transport protein" evidence="2">
    <location>
        <begin position="31"/>
        <end position="192"/>
    </location>
</feature>
<evidence type="ECO:0000256" key="2">
    <source>
        <dbReference type="SAM" id="SignalP"/>
    </source>
</evidence>